<evidence type="ECO:0000259" key="14">
    <source>
        <dbReference type="PROSITE" id="PS51462"/>
    </source>
</evidence>
<dbReference type="GO" id="GO:0005829">
    <property type="term" value="C:cytosol"/>
    <property type="evidence" value="ECO:0007669"/>
    <property type="project" value="TreeGrafter"/>
</dbReference>
<feature type="binding site" evidence="13">
    <location>
        <position position="153"/>
    </location>
    <ligand>
        <name>Mg(2+)</name>
        <dbReference type="ChEBI" id="CHEBI:18420"/>
        <label>1</label>
    </ligand>
</feature>
<evidence type="ECO:0000256" key="5">
    <source>
        <dbReference type="ARBA" id="ARBA00022723"/>
    </source>
</evidence>
<evidence type="ECO:0000256" key="11">
    <source>
        <dbReference type="ARBA" id="ARBA00033056"/>
    </source>
</evidence>
<evidence type="ECO:0000256" key="12">
    <source>
        <dbReference type="ARBA" id="ARBA00049546"/>
    </source>
</evidence>
<dbReference type="PROSITE" id="PS00893">
    <property type="entry name" value="NUDIX_BOX"/>
    <property type="match status" value="1"/>
</dbReference>
<dbReference type="InterPro" id="IPR000086">
    <property type="entry name" value="NUDIX_hydrolase_dom"/>
</dbReference>
<protein>
    <recommendedName>
        <fullName evidence="4">ADP-ribose pyrophosphatase</fullName>
        <ecNumber evidence="3">3.6.1.13</ecNumber>
    </recommendedName>
    <alternativeName>
        <fullName evidence="9">ADP-ribose diphosphatase</fullName>
    </alternativeName>
    <alternativeName>
        <fullName evidence="11">ADP-ribose phosphohydrolase</fullName>
    </alternativeName>
    <alternativeName>
        <fullName evidence="10">Adenosine diphosphoribose pyrophosphatase</fullName>
    </alternativeName>
</protein>
<evidence type="ECO:0000256" key="9">
    <source>
        <dbReference type="ARBA" id="ARBA00030162"/>
    </source>
</evidence>
<dbReference type="GO" id="GO:0046872">
    <property type="term" value="F:metal ion binding"/>
    <property type="evidence" value="ECO:0007669"/>
    <property type="project" value="UniProtKB-KW"/>
</dbReference>
<dbReference type="AlphaFoldDB" id="A0A831KB05"/>
<dbReference type="GO" id="GO:0019144">
    <property type="term" value="F:ADP-sugar diphosphatase activity"/>
    <property type="evidence" value="ECO:0007669"/>
    <property type="project" value="TreeGrafter"/>
</dbReference>
<comment type="catalytic activity">
    <reaction evidence="12">
        <text>ADP-D-ribose + H2O = D-ribose 5-phosphate + AMP + 2 H(+)</text>
        <dbReference type="Rhea" id="RHEA:10412"/>
        <dbReference type="ChEBI" id="CHEBI:15377"/>
        <dbReference type="ChEBI" id="CHEBI:15378"/>
        <dbReference type="ChEBI" id="CHEBI:57967"/>
        <dbReference type="ChEBI" id="CHEBI:78346"/>
        <dbReference type="ChEBI" id="CHEBI:456215"/>
        <dbReference type="EC" id="3.6.1.13"/>
    </reaction>
</comment>
<reference evidence="15" key="1">
    <citation type="journal article" date="2020" name="mSystems">
        <title>Genome- and Community-Level Interaction Insights into Carbon Utilization and Element Cycling Functions of Hydrothermarchaeota in Hydrothermal Sediment.</title>
        <authorList>
            <person name="Zhou Z."/>
            <person name="Liu Y."/>
            <person name="Xu W."/>
            <person name="Pan J."/>
            <person name="Luo Z.H."/>
            <person name="Li M."/>
        </authorList>
    </citation>
    <scope>NUCLEOTIDE SEQUENCE [LARGE SCALE GENOMIC DNA]</scope>
    <source>
        <strain evidence="15">HyVt-26</strain>
    </source>
</reference>
<gene>
    <name evidence="15" type="ORF">ENG92_00910</name>
</gene>
<evidence type="ECO:0000256" key="3">
    <source>
        <dbReference type="ARBA" id="ARBA00012453"/>
    </source>
</evidence>
<proteinExistence type="inferred from homology"/>
<dbReference type="InterPro" id="IPR004385">
    <property type="entry name" value="NDP_pyrophosphatase"/>
</dbReference>
<dbReference type="InterPro" id="IPR015797">
    <property type="entry name" value="NUDIX_hydrolase-like_dom_sf"/>
</dbReference>
<dbReference type="SUPFAM" id="SSF55811">
    <property type="entry name" value="Nudix"/>
    <property type="match status" value="1"/>
</dbReference>
<comment type="similarity">
    <text evidence="2">Belongs to the Nudix hydrolase family. NudF subfamily.</text>
</comment>
<feature type="domain" description="Nudix hydrolase" evidence="14">
    <location>
        <begin position="44"/>
        <end position="186"/>
    </location>
</feature>
<organism evidence="15">
    <name type="scientific">Thiolapillus brandeum</name>
    <dbReference type="NCBI Taxonomy" id="1076588"/>
    <lineage>
        <taxon>Bacteria</taxon>
        <taxon>Pseudomonadati</taxon>
        <taxon>Pseudomonadota</taxon>
        <taxon>Gammaproteobacteria</taxon>
        <taxon>Chromatiales</taxon>
        <taxon>Sedimenticolaceae</taxon>
        <taxon>Thiolapillus</taxon>
    </lineage>
</organism>
<dbReference type="Pfam" id="PF00293">
    <property type="entry name" value="NUDIX"/>
    <property type="match status" value="1"/>
</dbReference>
<sequence>MKKRFQILSMEDAWQGFLKLKRYRLQHECFAGGWCPEIERERVEGKHAVSVLLYDPQQDAVVLIEQFRIGAVGHASDPWLLETVGGYMEEGEEVAAVAHRETFEETGCELLDMEFIGQFFTTPGWCGERISLYCGRVDSSRADGIHGLDEEGEDIRVEVMSFKAAFSQLFVRANSTSIVVGLQWLHQHRHRLGDSWSN</sequence>
<evidence type="ECO:0000256" key="4">
    <source>
        <dbReference type="ARBA" id="ARBA00013297"/>
    </source>
</evidence>
<evidence type="ECO:0000256" key="1">
    <source>
        <dbReference type="ARBA" id="ARBA00001946"/>
    </source>
</evidence>
<dbReference type="Gene3D" id="3.90.79.10">
    <property type="entry name" value="Nucleoside Triphosphate Pyrophosphohydrolase"/>
    <property type="match status" value="1"/>
</dbReference>
<comment type="function">
    <text evidence="8">Acts on ADP-mannose and ADP-glucose as well as ADP-ribose. Prevents glycogen biosynthesis. The reaction catalyzed by this enzyme is a limiting step of the gluconeogenic process.</text>
</comment>
<keyword evidence="7 13" id="KW-0460">Magnesium</keyword>
<accession>A0A831KB05</accession>
<dbReference type="InterPro" id="IPR020084">
    <property type="entry name" value="NUDIX_hydrolase_CS"/>
</dbReference>
<evidence type="ECO:0000256" key="10">
    <source>
        <dbReference type="ARBA" id="ARBA00030308"/>
    </source>
</evidence>
<name>A0A831KB05_9GAMM</name>
<evidence type="ECO:0000256" key="8">
    <source>
        <dbReference type="ARBA" id="ARBA00025164"/>
    </source>
</evidence>
<feature type="binding site" evidence="13">
    <location>
        <position position="105"/>
    </location>
    <ligand>
        <name>Mg(2+)</name>
        <dbReference type="ChEBI" id="CHEBI:18420"/>
        <label>1</label>
    </ligand>
</feature>
<dbReference type="GO" id="GO:0047631">
    <property type="term" value="F:ADP-ribose diphosphatase activity"/>
    <property type="evidence" value="ECO:0007669"/>
    <property type="project" value="UniProtKB-EC"/>
</dbReference>
<evidence type="ECO:0000256" key="6">
    <source>
        <dbReference type="ARBA" id="ARBA00022801"/>
    </source>
</evidence>
<dbReference type="PANTHER" id="PTHR11839">
    <property type="entry name" value="UDP/ADP-SUGAR PYROPHOSPHATASE"/>
    <property type="match status" value="1"/>
</dbReference>
<dbReference type="Proteomes" id="UP000885822">
    <property type="component" value="Unassembled WGS sequence"/>
</dbReference>
<dbReference type="PANTHER" id="PTHR11839:SF5">
    <property type="entry name" value="ADP-RIBOSE PYROPHOSPHATASE"/>
    <property type="match status" value="1"/>
</dbReference>
<evidence type="ECO:0000256" key="7">
    <source>
        <dbReference type="ARBA" id="ARBA00022842"/>
    </source>
</evidence>
<dbReference type="PROSITE" id="PS51462">
    <property type="entry name" value="NUDIX"/>
    <property type="match status" value="1"/>
</dbReference>
<keyword evidence="6" id="KW-0378">Hydrolase</keyword>
<dbReference type="CDD" id="cd24155">
    <property type="entry name" value="NUDIX_ADPRase"/>
    <property type="match status" value="1"/>
</dbReference>
<dbReference type="NCBIfam" id="TIGR00052">
    <property type="entry name" value="nudix-type nucleoside diphosphatase, YffH/AdpP family"/>
    <property type="match status" value="1"/>
</dbReference>
<dbReference type="GO" id="GO:0019693">
    <property type="term" value="P:ribose phosphate metabolic process"/>
    <property type="evidence" value="ECO:0007669"/>
    <property type="project" value="TreeGrafter"/>
</dbReference>
<feature type="binding site" evidence="13">
    <location>
        <position position="101"/>
    </location>
    <ligand>
        <name>Mg(2+)</name>
        <dbReference type="ChEBI" id="CHEBI:18420"/>
        <label>1</label>
    </ligand>
</feature>
<comment type="cofactor">
    <cofactor evidence="1 13">
        <name>Mg(2+)</name>
        <dbReference type="ChEBI" id="CHEBI:18420"/>
    </cofactor>
</comment>
<dbReference type="EC" id="3.6.1.13" evidence="3"/>
<dbReference type="GO" id="GO:0006753">
    <property type="term" value="P:nucleoside phosphate metabolic process"/>
    <property type="evidence" value="ECO:0007669"/>
    <property type="project" value="TreeGrafter"/>
</dbReference>
<keyword evidence="5 13" id="KW-0479">Metal-binding</keyword>
<dbReference type="EMBL" id="DRCV01000043">
    <property type="protein sequence ID" value="HDK37564.1"/>
    <property type="molecule type" value="Genomic_DNA"/>
</dbReference>
<evidence type="ECO:0000256" key="13">
    <source>
        <dbReference type="PIRSR" id="PIRSR604385-2"/>
    </source>
</evidence>
<evidence type="ECO:0000313" key="15">
    <source>
        <dbReference type="EMBL" id="HDK37564.1"/>
    </source>
</evidence>
<evidence type="ECO:0000256" key="2">
    <source>
        <dbReference type="ARBA" id="ARBA00007482"/>
    </source>
</evidence>
<comment type="caution">
    <text evidence="15">The sequence shown here is derived from an EMBL/GenBank/DDBJ whole genome shotgun (WGS) entry which is preliminary data.</text>
</comment>